<dbReference type="SUPFAM" id="SSF51395">
    <property type="entry name" value="FMN-linked oxidoreductases"/>
    <property type="match status" value="1"/>
</dbReference>
<proteinExistence type="inferred from homology"/>
<organism evidence="6 7">
    <name type="scientific">Athelia psychrophila</name>
    <dbReference type="NCBI Taxonomy" id="1759441"/>
    <lineage>
        <taxon>Eukaryota</taxon>
        <taxon>Fungi</taxon>
        <taxon>Dikarya</taxon>
        <taxon>Basidiomycota</taxon>
        <taxon>Agaricomycotina</taxon>
        <taxon>Agaricomycetes</taxon>
        <taxon>Agaricomycetidae</taxon>
        <taxon>Atheliales</taxon>
        <taxon>Atheliaceae</taxon>
        <taxon>Athelia</taxon>
    </lineage>
</organism>
<dbReference type="STRING" id="436010.A0A166NGI5"/>
<keyword evidence="4" id="KW-0560">Oxidoreductase</keyword>
<dbReference type="Pfam" id="PF00724">
    <property type="entry name" value="Oxidored_FMN"/>
    <property type="match status" value="1"/>
</dbReference>
<evidence type="ECO:0000313" key="7">
    <source>
        <dbReference type="Proteomes" id="UP000076532"/>
    </source>
</evidence>
<reference evidence="6 7" key="1">
    <citation type="journal article" date="2016" name="Mol. Biol. Evol.">
        <title>Comparative Genomics of Early-Diverging Mushroom-Forming Fungi Provides Insights into the Origins of Lignocellulose Decay Capabilities.</title>
        <authorList>
            <person name="Nagy L.G."/>
            <person name="Riley R."/>
            <person name="Tritt A."/>
            <person name="Adam C."/>
            <person name="Daum C."/>
            <person name="Floudas D."/>
            <person name="Sun H."/>
            <person name="Yadav J.S."/>
            <person name="Pangilinan J."/>
            <person name="Larsson K.H."/>
            <person name="Matsuura K."/>
            <person name="Barry K."/>
            <person name="Labutti K."/>
            <person name="Kuo R."/>
            <person name="Ohm R.A."/>
            <person name="Bhattacharya S.S."/>
            <person name="Shirouzu T."/>
            <person name="Yoshinaga Y."/>
            <person name="Martin F.M."/>
            <person name="Grigoriev I.V."/>
            <person name="Hibbett D.S."/>
        </authorList>
    </citation>
    <scope>NUCLEOTIDE SEQUENCE [LARGE SCALE GENOMIC DNA]</scope>
    <source>
        <strain evidence="6 7">CBS 109695</strain>
    </source>
</reference>
<name>A0A166NGI5_9AGAM</name>
<dbReference type="InterPro" id="IPR013785">
    <property type="entry name" value="Aldolase_TIM"/>
</dbReference>
<accession>A0A166NGI5</accession>
<evidence type="ECO:0000313" key="6">
    <source>
        <dbReference type="EMBL" id="KZP24983.1"/>
    </source>
</evidence>
<dbReference type="EMBL" id="KV417523">
    <property type="protein sequence ID" value="KZP24983.1"/>
    <property type="molecule type" value="Genomic_DNA"/>
</dbReference>
<keyword evidence="3" id="KW-0288">FMN</keyword>
<evidence type="ECO:0000259" key="5">
    <source>
        <dbReference type="Pfam" id="PF00724"/>
    </source>
</evidence>
<keyword evidence="2" id="KW-0285">Flavoprotein</keyword>
<dbReference type="InterPro" id="IPR001155">
    <property type="entry name" value="OxRdtase_FMN_N"/>
</dbReference>
<evidence type="ECO:0000256" key="1">
    <source>
        <dbReference type="ARBA" id="ARBA00005979"/>
    </source>
</evidence>
<comment type="similarity">
    <text evidence="1">Belongs to the NADH:flavin oxidoreductase/NADH oxidase family.</text>
</comment>
<dbReference type="InterPro" id="IPR051799">
    <property type="entry name" value="NADH_flavin_oxidoreductase"/>
</dbReference>
<dbReference type="OrthoDB" id="1663137at2759"/>
<dbReference type="PANTHER" id="PTHR43656:SF2">
    <property type="entry name" value="BINDING OXIDOREDUCTASE, PUTATIVE (AFU_ORTHOLOGUE AFUA_2G08260)-RELATED"/>
    <property type="match status" value="1"/>
</dbReference>
<evidence type="ECO:0000256" key="3">
    <source>
        <dbReference type="ARBA" id="ARBA00022643"/>
    </source>
</evidence>
<dbReference type="Proteomes" id="UP000076532">
    <property type="component" value="Unassembled WGS sequence"/>
</dbReference>
<dbReference type="AlphaFoldDB" id="A0A166NGI5"/>
<dbReference type="Gene3D" id="3.20.20.70">
    <property type="entry name" value="Aldolase class I"/>
    <property type="match status" value="1"/>
</dbReference>
<keyword evidence="7" id="KW-1185">Reference proteome</keyword>
<sequence length="518" mass="56103">MSSSPLNTPSPLPSGNSSKIFSPIILPCGRTAPNRLVKVALYEHLADLFGGPPNLNHFSLYARWAQHGWGMIITGNVQVSPTHLSLGRDLVLPRSVSDGALQPFRKLAQEMHRYEGSSSEGLPLAIMQLSHGGRQSPNFLGGRPLCDAPLAPSAIALGTGSDVLSSLVEGALFQRPQAMSLSDIDDVVTSFVRGARLAALAGFDGIQLHAAHGYLLAQFISPKTNHRTDEYSCTSLNGLKLVHRIVVSIREIVPPDFIVGIKLNASDYVDGAAKSSKLPESPQSTPGEKEDQEARALSHIRTLASWHSIDFIEVSGGDYENPEFMSQSALSKSPRQAFFAHFSSRALEILEEDASSDRPKPLILLTGGLRTPSHLQSALASHHADLLGIGRGSITSPDLPDVLRQWEQAQGDNVDNTFTPFAPEVDLFQSYPAFVNWVLSFASAIKLVGAGSGMAWHVVMLRHIAETPLDSAVRMDYNLAAVGSIIHMWVKTEWMSPRKAGIYLLLAAICGAIWMKQM</sequence>
<dbReference type="PANTHER" id="PTHR43656">
    <property type="entry name" value="BINDING OXIDOREDUCTASE, PUTATIVE (AFU_ORTHOLOGUE AFUA_2G08260)-RELATED"/>
    <property type="match status" value="1"/>
</dbReference>
<evidence type="ECO:0000256" key="2">
    <source>
        <dbReference type="ARBA" id="ARBA00022630"/>
    </source>
</evidence>
<feature type="domain" description="NADH:flavin oxidoreductase/NADH oxidase N-terminal" evidence="5">
    <location>
        <begin position="19"/>
        <end position="403"/>
    </location>
</feature>
<dbReference type="GO" id="GO:0010181">
    <property type="term" value="F:FMN binding"/>
    <property type="evidence" value="ECO:0007669"/>
    <property type="project" value="InterPro"/>
</dbReference>
<protein>
    <submittedName>
        <fullName evidence="6">FMN-linked oxidoreductase</fullName>
    </submittedName>
</protein>
<gene>
    <name evidence="6" type="ORF">FIBSPDRAFT_821288</name>
</gene>
<dbReference type="GO" id="GO:0016491">
    <property type="term" value="F:oxidoreductase activity"/>
    <property type="evidence" value="ECO:0007669"/>
    <property type="project" value="UniProtKB-KW"/>
</dbReference>
<evidence type="ECO:0000256" key="4">
    <source>
        <dbReference type="ARBA" id="ARBA00023002"/>
    </source>
</evidence>